<dbReference type="RefSeq" id="WP_148809864.1">
    <property type="nucleotide sequence ID" value="NZ_CP042243.1"/>
</dbReference>
<dbReference type="InterPro" id="IPR035089">
    <property type="entry name" value="Phage_sheath_subtilisin"/>
</dbReference>
<accession>A0A5C0SHN4</accession>
<dbReference type="EMBL" id="CP042243">
    <property type="protein sequence ID" value="QEK12718.1"/>
    <property type="molecule type" value="Genomic_DNA"/>
</dbReference>
<keyword evidence="4" id="KW-1185">Reference proteome</keyword>
<name>A0A5C0SHN4_CRATE</name>
<gene>
    <name evidence="3" type="ORF">FQB35_10460</name>
</gene>
<dbReference type="Proteomes" id="UP000324646">
    <property type="component" value="Chromosome"/>
</dbReference>
<sequence length="368" mass="40581">MSIPDTQRVGVFSESQVSKEVMGFPGTCWPVGIVAQVDKSVYTDTTTKAYAIQVLDDAISTFGKDSEMTKLVRIMTISGVNKLVCVPVVAETDGSPTVNEYQVALDVLYNEEAVKIVICDSADATIHMKVRDHCDKASLNRKERRAHAGATADSISAWTALATPINSGRLTIWGSIPLKTDGTKYENSVYLAAACAAQDALELDPAMPLHNLELPRELFGGLYNRFDDADLEALYAGGIAACRAVNGKIYIDRWVTTYTKDDTVNPAVPDDKYQEGTVAKIKDYIDEGLRNRLATLHPRVKASLSAMNEVKADAVNWLKIQEEKEIIESPNVYKIERQPDKKSRFHVYYNYGAVLPLNTIFLHGKALV</sequence>
<dbReference type="Pfam" id="PF04984">
    <property type="entry name" value="Phage_sheath_1"/>
    <property type="match status" value="1"/>
</dbReference>
<protein>
    <recommendedName>
        <fullName evidence="2">Tail sheath protein subtilisin-like domain-containing protein</fullName>
    </recommendedName>
</protein>
<proteinExistence type="inferred from homology"/>
<comment type="similarity">
    <text evidence="1">Belongs to the myoviridae tail sheath protein family.</text>
</comment>
<reference evidence="3 4" key="1">
    <citation type="submission" date="2019-07" db="EMBL/GenBank/DDBJ databases">
        <title>Complete genome of Crassaminicella thermophila SY095.</title>
        <authorList>
            <person name="Li X."/>
        </authorList>
    </citation>
    <scope>NUCLEOTIDE SEQUENCE [LARGE SCALE GENOMIC DNA]</scope>
    <source>
        <strain evidence="3 4">SY095</strain>
    </source>
</reference>
<dbReference type="KEGG" id="crs:FQB35_10460"/>
<organism evidence="3 4">
    <name type="scientific">Crassaminicella thermophila</name>
    <dbReference type="NCBI Taxonomy" id="2599308"/>
    <lineage>
        <taxon>Bacteria</taxon>
        <taxon>Bacillati</taxon>
        <taxon>Bacillota</taxon>
        <taxon>Clostridia</taxon>
        <taxon>Eubacteriales</taxon>
        <taxon>Clostridiaceae</taxon>
        <taxon>Crassaminicella</taxon>
    </lineage>
</organism>
<evidence type="ECO:0000313" key="4">
    <source>
        <dbReference type="Proteomes" id="UP000324646"/>
    </source>
</evidence>
<evidence type="ECO:0000313" key="3">
    <source>
        <dbReference type="EMBL" id="QEK12718.1"/>
    </source>
</evidence>
<evidence type="ECO:0000259" key="2">
    <source>
        <dbReference type="Pfam" id="PF04984"/>
    </source>
</evidence>
<feature type="domain" description="Tail sheath protein subtilisin-like" evidence="2">
    <location>
        <begin position="97"/>
        <end position="257"/>
    </location>
</feature>
<evidence type="ECO:0000256" key="1">
    <source>
        <dbReference type="ARBA" id="ARBA00008005"/>
    </source>
</evidence>
<dbReference type="AlphaFoldDB" id="A0A5C0SHN4"/>